<organism evidence="5 6">
    <name type="scientific">Mesorhizobium plurifarium</name>
    <dbReference type="NCBI Taxonomy" id="69974"/>
    <lineage>
        <taxon>Bacteria</taxon>
        <taxon>Pseudomonadati</taxon>
        <taxon>Pseudomonadota</taxon>
        <taxon>Alphaproteobacteria</taxon>
        <taxon>Hyphomicrobiales</taxon>
        <taxon>Phyllobacteriaceae</taxon>
        <taxon>Mesorhizobium</taxon>
    </lineage>
</organism>
<dbReference type="AlphaFoldDB" id="A0A090GDC3"/>
<protein>
    <recommendedName>
        <fullName evidence="4">HTH tetR-type domain-containing protein</fullName>
    </recommendedName>
</protein>
<proteinExistence type="predicted"/>
<dbReference type="PROSITE" id="PS50977">
    <property type="entry name" value="HTH_TETR_2"/>
    <property type="match status" value="1"/>
</dbReference>
<dbReference type="InterPro" id="IPR001647">
    <property type="entry name" value="HTH_TetR"/>
</dbReference>
<keyword evidence="1 2" id="KW-0238">DNA-binding</keyword>
<accession>A0A090GDC3</accession>
<evidence type="ECO:0000313" key="6">
    <source>
        <dbReference type="Proteomes" id="UP000046122"/>
    </source>
</evidence>
<feature type="DNA-binding region" description="H-T-H motif" evidence="2">
    <location>
        <begin position="97"/>
        <end position="116"/>
    </location>
</feature>
<feature type="domain" description="HTH tetR-type" evidence="4">
    <location>
        <begin position="74"/>
        <end position="134"/>
    </location>
</feature>
<evidence type="ECO:0000259" key="4">
    <source>
        <dbReference type="PROSITE" id="PS50977"/>
    </source>
</evidence>
<evidence type="ECO:0000313" key="5">
    <source>
        <dbReference type="EMBL" id="CDX58011.1"/>
    </source>
</evidence>
<dbReference type="InterPro" id="IPR009057">
    <property type="entry name" value="Homeodomain-like_sf"/>
</dbReference>
<evidence type="ECO:0000256" key="3">
    <source>
        <dbReference type="SAM" id="MobiDB-lite"/>
    </source>
</evidence>
<dbReference type="Pfam" id="PF00440">
    <property type="entry name" value="TetR_N"/>
    <property type="match status" value="1"/>
</dbReference>
<dbReference type="SUPFAM" id="SSF46689">
    <property type="entry name" value="Homeodomain-like"/>
    <property type="match status" value="1"/>
</dbReference>
<reference evidence="5 6" key="1">
    <citation type="submission" date="2014-08" db="EMBL/GenBank/DDBJ databases">
        <authorList>
            <person name="Moulin Lionel"/>
        </authorList>
    </citation>
    <scope>NUCLEOTIDE SEQUENCE [LARGE SCALE GENOMIC DNA]</scope>
</reference>
<name>A0A090GDC3_MESPL</name>
<sequence length="178" mass="19557">MVRVRALGCMRTCIRIQGDPLGALYFYLRARKPVARGAHEAERRAIEAALTSLLNKPNDARREVGMNAADDAEAARQVAIVDTATGVFLQYGFKKTTMEDIARTVGISRQALYLDFPTKETGRDLAHPRGNANGGQCGARQRGSRYRRAPVSPELDAPKVRRIKAALTHPMGARKEPS</sequence>
<dbReference type="GO" id="GO:0003677">
    <property type="term" value="F:DNA binding"/>
    <property type="evidence" value="ECO:0007669"/>
    <property type="project" value="UniProtKB-UniRule"/>
</dbReference>
<dbReference type="Gene3D" id="1.10.10.60">
    <property type="entry name" value="Homeodomain-like"/>
    <property type="match status" value="1"/>
</dbReference>
<dbReference type="EMBL" id="CCNE01000022">
    <property type="protein sequence ID" value="CDX58011.1"/>
    <property type="molecule type" value="Genomic_DNA"/>
</dbReference>
<gene>
    <name evidence="5" type="ORF">MPL3365_290048</name>
</gene>
<evidence type="ECO:0000256" key="2">
    <source>
        <dbReference type="PROSITE-ProRule" id="PRU00335"/>
    </source>
</evidence>
<feature type="region of interest" description="Disordered" evidence="3">
    <location>
        <begin position="121"/>
        <end position="178"/>
    </location>
</feature>
<evidence type="ECO:0000256" key="1">
    <source>
        <dbReference type="ARBA" id="ARBA00023125"/>
    </source>
</evidence>
<dbReference type="Proteomes" id="UP000046122">
    <property type="component" value="Unassembled WGS sequence"/>
</dbReference>